<evidence type="ECO:0000256" key="4">
    <source>
        <dbReference type="HAMAP-Rule" id="MF_01914"/>
    </source>
</evidence>
<dbReference type="InterPro" id="IPR014340">
    <property type="entry name" value="LptA"/>
</dbReference>
<keyword evidence="3 4" id="KW-0574">Periplasm</keyword>
<protein>
    <recommendedName>
        <fullName evidence="4">Lipopolysaccharide export system protein LptA</fullName>
    </recommendedName>
</protein>
<dbReference type="GO" id="GO:0017089">
    <property type="term" value="F:glycolipid transfer activity"/>
    <property type="evidence" value="ECO:0007669"/>
    <property type="project" value="TreeGrafter"/>
</dbReference>
<evidence type="ECO:0000256" key="3">
    <source>
        <dbReference type="ARBA" id="ARBA00022764"/>
    </source>
</evidence>
<comment type="subunit">
    <text evidence="4">Component of the lipopolysaccharide transport and assembly complex.</text>
</comment>
<comment type="subcellular location">
    <subcellularLocation>
        <location evidence="4">Periplasm</location>
    </subcellularLocation>
</comment>
<evidence type="ECO:0000256" key="2">
    <source>
        <dbReference type="ARBA" id="ARBA00022729"/>
    </source>
</evidence>
<reference evidence="6 7" key="1">
    <citation type="submission" date="2021-01" db="EMBL/GenBank/DDBJ databases">
        <title>Entomomonas sp. F2A isolated from a house cricket (Acheta domesticus).</title>
        <authorList>
            <person name="Spergser J."/>
            <person name="Busse H.-J."/>
        </authorList>
    </citation>
    <scope>NUCLEOTIDE SEQUENCE [LARGE SCALE GENOMIC DNA]</scope>
    <source>
        <strain evidence="6 7">F2A</strain>
    </source>
</reference>
<name>A0A974NGY3_9GAMM</name>
<evidence type="ECO:0000313" key="7">
    <source>
        <dbReference type="Proteomes" id="UP000595278"/>
    </source>
</evidence>
<dbReference type="GO" id="GO:0015920">
    <property type="term" value="P:lipopolysaccharide transport"/>
    <property type="evidence" value="ECO:0007669"/>
    <property type="project" value="UniProtKB-UniRule"/>
</dbReference>
<comment type="similarity">
    <text evidence="4">Belongs to the LptA family.</text>
</comment>
<dbReference type="NCBIfam" id="TIGR03002">
    <property type="entry name" value="outer_YhbN_LptA"/>
    <property type="match status" value="1"/>
</dbReference>
<dbReference type="HAMAP" id="MF_01914">
    <property type="entry name" value="LPS_assembly_LptA"/>
    <property type="match status" value="1"/>
</dbReference>
<dbReference type="GO" id="GO:0009279">
    <property type="term" value="C:cell outer membrane"/>
    <property type="evidence" value="ECO:0007669"/>
    <property type="project" value="TreeGrafter"/>
</dbReference>
<sequence length="172" mass="18955" precursor="true">MRIKYLIFLAAVLMSAQTASYALPSDSQQPIHIQADTADLDNNKGVLVYRGNVIITQGSMKVMGHTVTITRNKDGGIQVMTSQGNPAYYEQIPSPNDPVLKAYGKTIQYQVANKKIILIDNAKVIQKNNVFTGDKIVYDTERKLISAGNKTNSTATNKPGRINMVLEPEKKN</sequence>
<dbReference type="AlphaFoldDB" id="A0A974NGY3"/>
<dbReference type="InterPro" id="IPR005653">
    <property type="entry name" value="OstA-like_N"/>
</dbReference>
<evidence type="ECO:0000313" key="6">
    <source>
        <dbReference type="EMBL" id="QQP86531.1"/>
    </source>
</evidence>
<proteinExistence type="inferred from homology"/>
<keyword evidence="7" id="KW-1185">Reference proteome</keyword>
<keyword evidence="2 4" id="KW-0732">Signal</keyword>
<dbReference type="PANTHER" id="PTHR36504">
    <property type="entry name" value="LIPOPOLYSACCHARIDE EXPORT SYSTEM PROTEIN LPTA"/>
    <property type="match status" value="1"/>
</dbReference>
<dbReference type="GO" id="GO:0001530">
    <property type="term" value="F:lipopolysaccharide binding"/>
    <property type="evidence" value="ECO:0007669"/>
    <property type="project" value="InterPro"/>
</dbReference>
<evidence type="ECO:0000259" key="5">
    <source>
        <dbReference type="Pfam" id="PF03968"/>
    </source>
</evidence>
<dbReference type="KEGG" id="eaz:JHT90_04645"/>
<dbReference type="GO" id="GO:0030288">
    <property type="term" value="C:outer membrane-bounded periplasmic space"/>
    <property type="evidence" value="ECO:0007669"/>
    <property type="project" value="TreeGrafter"/>
</dbReference>
<feature type="chain" id="PRO_5038203804" description="Lipopolysaccharide export system protein LptA" evidence="4">
    <location>
        <begin position="22"/>
        <end position="172"/>
    </location>
</feature>
<organism evidence="6 7">
    <name type="scientific">Entomomonas asaccharolytica</name>
    <dbReference type="NCBI Taxonomy" id="2785331"/>
    <lineage>
        <taxon>Bacteria</taxon>
        <taxon>Pseudomonadati</taxon>
        <taxon>Pseudomonadota</taxon>
        <taxon>Gammaproteobacteria</taxon>
        <taxon>Pseudomonadales</taxon>
        <taxon>Pseudomonadaceae</taxon>
        <taxon>Entomomonas</taxon>
    </lineage>
</organism>
<comment type="function">
    <text evidence="4">Involved in the assembly of lipopolysaccharide (LPS). Required for the translocation of LPS from the inner membrane to the outer membrane. May form a bridge between the inner membrane and the outer membrane, via interactions with LptC and LptD, thereby facilitating LPS transfer across the periplasm.</text>
</comment>
<accession>A0A974NGY3</accession>
<feature type="signal peptide" evidence="4">
    <location>
        <begin position="1"/>
        <end position="21"/>
    </location>
</feature>
<evidence type="ECO:0000256" key="1">
    <source>
        <dbReference type="ARBA" id="ARBA00022448"/>
    </source>
</evidence>
<dbReference type="EMBL" id="CP067393">
    <property type="protein sequence ID" value="QQP86531.1"/>
    <property type="molecule type" value="Genomic_DNA"/>
</dbReference>
<dbReference type="Proteomes" id="UP000595278">
    <property type="component" value="Chromosome"/>
</dbReference>
<dbReference type="RefSeq" id="WP_201094711.1">
    <property type="nucleotide sequence ID" value="NZ_CP067393.1"/>
</dbReference>
<dbReference type="Pfam" id="PF03968">
    <property type="entry name" value="LptD_N"/>
    <property type="match status" value="1"/>
</dbReference>
<keyword evidence="1 4" id="KW-0813">Transport</keyword>
<dbReference type="PANTHER" id="PTHR36504:SF1">
    <property type="entry name" value="LIPOPOLYSACCHARIDE EXPORT SYSTEM PROTEIN LPTA"/>
    <property type="match status" value="1"/>
</dbReference>
<dbReference type="InterPro" id="IPR052037">
    <property type="entry name" value="LPS_export_LptA"/>
</dbReference>
<dbReference type="GO" id="GO:0043165">
    <property type="term" value="P:Gram-negative-bacterium-type cell outer membrane assembly"/>
    <property type="evidence" value="ECO:0007669"/>
    <property type="project" value="UniProtKB-UniRule"/>
</dbReference>
<feature type="domain" description="Organic solvent tolerance-like N-terminal" evidence="5">
    <location>
        <begin position="32"/>
        <end position="142"/>
    </location>
</feature>
<dbReference type="Gene3D" id="2.60.450.10">
    <property type="entry name" value="Lipopolysaccharide (LPS) transport protein A like domain"/>
    <property type="match status" value="1"/>
</dbReference>
<gene>
    <name evidence="4 6" type="primary">lptA</name>
    <name evidence="6" type="ORF">JHT90_04645</name>
</gene>